<comment type="cofactor">
    <cofactor evidence="1">
        <name>Fe(2+)</name>
        <dbReference type="ChEBI" id="CHEBI:29033"/>
    </cofactor>
</comment>
<protein>
    <submittedName>
        <fullName evidence="7">Alpha-ketoglutarate-dependent dioxygenase AlkB</fullName>
    </submittedName>
</protein>
<sequence>MNDDALFPLELVQAEAHDAGPRLIAPGAVYVPGWLTAEQQRWIVGRFGEWTQGPVPLRAATLPGGRKMSVRTVCLGWHWQPYKYTREATDVNGRPVLDFPDWMVRLGRKAVADAYKSGIDGEEGLEGLECLGAVAEGYTPDAALVNFYDDGAAMGMHQDKDEHSGAPVVSLSIGEDCLFRFGNTETRTKPYKDVRLRSGDLFVFGGPSRFAFHGIPKVFPGTAPKDCGLTHGRINITMRVTGLS</sequence>
<keyword evidence="2" id="KW-0479">Metal-binding</keyword>
<name>A0ABV0GQV1_PAENI</name>
<dbReference type="Pfam" id="PF13532">
    <property type="entry name" value="2OG-FeII_Oxy_2"/>
    <property type="match status" value="1"/>
</dbReference>
<evidence type="ECO:0000256" key="1">
    <source>
        <dbReference type="ARBA" id="ARBA00001954"/>
    </source>
</evidence>
<proteinExistence type="predicted"/>
<organism evidence="7 8">
    <name type="scientific">Paenarthrobacter nicotinovorans</name>
    <name type="common">Arthrobacter nicotinovorans</name>
    <dbReference type="NCBI Taxonomy" id="29320"/>
    <lineage>
        <taxon>Bacteria</taxon>
        <taxon>Bacillati</taxon>
        <taxon>Actinomycetota</taxon>
        <taxon>Actinomycetes</taxon>
        <taxon>Micrococcales</taxon>
        <taxon>Micrococcaceae</taxon>
        <taxon>Paenarthrobacter</taxon>
    </lineage>
</organism>
<comment type="caution">
    <text evidence="7">The sequence shown here is derived from an EMBL/GenBank/DDBJ whole genome shotgun (WGS) entry which is preliminary data.</text>
</comment>
<dbReference type="RefSeq" id="WP_091550504.1">
    <property type="nucleotide sequence ID" value="NZ_JAVDRC010000004.1"/>
</dbReference>
<dbReference type="InterPro" id="IPR027450">
    <property type="entry name" value="AlkB-like"/>
</dbReference>
<evidence type="ECO:0000256" key="5">
    <source>
        <dbReference type="ARBA" id="ARBA00023004"/>
    </source>
</evidence>
<keyword evidence="4" id="KW-0560">Oxidoreductase</keyword>
<evidence type="ECO:0000313" key="8">
    <source>
        <dbReference type="Proteomes" id="UP001448614"/>
    </source>
</evidence>
<dbReference type="InterPro" id="IPR004574">
    <property type="entry name" value="Alkb"/>
</dbReference>
<dbReference type="InterPro" id="IPR005123">
    <property type="entry name" value="Oxoglu/Fe-dep_dioxygenase_dom"/>
</dbReference>
<evidence type="ECO:0000256" key="3">
    <source>
        <dbReference type="ARBA" id="ARBA00022964"/>
    </source>
</evidence>
<dbReference type="PANTHER" id="PTHR16557:SF2">
    <property type="entry name" value="NUCLEIC ACID DIOXYGENASE ALKBH1"/>
    <property type="match status" value="1"/>
</dbReference>
<keyword evidence="3 7" id="KW-0223">Dioxygenase</keyword>
<dbReference type="PROSITE" id="PS51471">
    <property type="entry name" value="FE2OG_OXY"/>
    <property type="match status" value="1"/>
</dbReference>
<gene>
    <name evidence="7" type="ORF">V3C41_07745</name>
</gene>
<dbReference type="PANTHER" id="PTHR16557">
    <property type="entry name" value="ALKYLATED DNA REPAIR PROTEIN ALKB-RELATED"/>
    <property type="match status" value="1"/>
</dbReference>
<accession>A0ABV0GQV1</accession>
<evidence type="ECO:0000256" key="2">
    <source>
        <dbReference type="ARBA" id="ARBA00022723"/>
    </source>
</evidence>
<keyword evidence="5" id="KW-0408">Iron</keyword>
<dbReference type="SUPFAM" id="SSF51197">
    <property type="entry name" value="Clavaminate synthase-like"/>
    <property type="match status" value="1"/>
</dbReference>
<evidence type="ECO:0000259" key="6">
    <source>
        <dbReference type="PROSITE" id="PS51471"/>
    </source>
</evidence>
<dbReference type="InterPro" id="IPR037151">
    <property type="entry name" value="AlkB-like_sf"/>
</dbReference>
<feature type="domain" description="Fe2OG dioxygenase" evidence="6">
    <location>
        <begin position="139"/>
        <end position="242"/>
    </location>
</feature>
<dbReference type="EMBL" id="JBBMFV010000004">
    <property type="protein sequence ID" value="MEO3940957.1"/>
    <property type="molecule type" value="Genomic_DNA"/>
</dbReference>
<evidence type="ECO:0000256" key="4">
    <source>
        <dbReference type="ARBA" id="ARBA00023002"/>
    </source>
</evidence>
<dbReference type="Gene3D" id="2.60.120.590">
    <property type="entry name" value="Alpha-ketoglutarate-dependent dioxygenase AlkB-like"/>
    <property type="match status" value="1"/>
</dbReference>
<dbReference type="GO" id="GO:0051213">
    <property type="term" value="F:dioxygenase activity"/>
    <property type="evidence" value="ECO:0007669"/>
    <property type="project" value="UniProtKB-KW"/>
</dbReference>
<dbReference type="Proteomes" id="UP001448614">
    <property type="component" value="Unassembled WGS sequence"/>
</dbReference>
<keyword evidence="8" id="KW-1185">Reference proteome</keyword>
<reference evidence="7 8" key="1">
    <citation type="journal article" date="2024" name="Appl. Microbiol. Biotechnol.">
        <title>Biosynthetic gene clusters with biotechnological applications in novel Antarctic isolates from Actinomycetota.</title>
        <authorList>
            <person name="Bruna P."/>
            <person name="Nunez-Montero K."/>
            <person name="Contreras M.J."/>
            <person name="Leal K."/>
            <person name="Garcia M."/>
            <person name="Abanto M."/>
            <person name="Barrientos L."/>
        </authorList>
    </citation>
    <scope>NUCLEOTIDE SEQUENCE [LARGE SCALE GENOMIC DNA]</scope>
    <source>
        <strain evidence="7 8">Se16.17</strain>
    </source>
</reference>
<evidence type="ECO:0000313" key="7">
    <source>
        <dbReference type="EMBL" id="MEO3940957.1"/>
    </source>
</evidence>